<sequence>MGSFLEQQMSLSQLARVKLTDAEKLMANARENAIGKTADAQQLMVEASILLKQDLENAAKENAVINEITKTLSQVHFANKIKLNVGGKFYTTTLDTLRRDPDSLLCAMFSGKFRLKMDEEDGAYFIDRDAELFRYVLNYLRDGNLFCPNDNIVQKELLAEARFYQIQGIITDLEEKIPFESTLILKNEAHHSILLSWLPPGATCSLLYQASFDGQTPADFHRCCDDRGPTLVVIRVGSYIFGGFTSKSWESACELKAKQDSHSFLFTLINPFGTKPMKIATKTDASTHCQTDLGPTFGTASTQCYDLQVWSTIGNNLDLGFGFKCPDNVNKKTFFCGTSPFQIDDLEVFKVIF</sequence>
<dbReference type="Pfam" id="PF07534">
    <property type="entry name" value="TLD"/>
    <property type="match status" value="1"/>
</dbReference>
<dbReference type="Gene3D" id="3.30.710.10">
    <property type="entry name" value="Potassium Channel Kv1.1, Chain A"/>
    <property type="match status" value="1"/>
</dbReference>
<keyword evidence="3" id="KW-1185">Reference proteome</keyword>
<reference evidence="2 3" key="1">
    <citation type="journal article" date="2018" name="Sci. Rep.">
        <title>Comparative analysis of the Pocillopora damicornis genome highlights role of immune system in coral evolution.</title>
        <authorList>
            <person name="Cunning R."/>
            <person name="Bay R.A."/>
            <person name="Gillette P."/>
            <person name="Baker A.C."/>
            <person name="Traylor-Knowles N."/>
        </authorList>
    </citation>
    <scope>NUCLEOTIDE SEQUENCE [LARGE SCALE GENOMIC DNA]</scope>
    <source>
        <strain evidence="2">RSMAS</strain>
        <tissue evidence="2">Whole animal</tissue>
    </source>
</reference>
<dbReference type="EMBL" id="RCHS01003809">
    <property type="protein sequence ID" value="RMX39550.1"/>
    <property type="molecule type" value="Genomic_DNA"/>
</dbReference>
<dbReference type="AlphaFoldDB" id="A0A3M6TDT7"/>
<organism evidence="2 3">
    <name type="scientific">Pocillopora damicornis</name>
    <name type="common">Cauliflower coral</name>
    <name type="synonym">Millepora damicornis</name>
    <dbReference type="NCBI Taxonomy" id="46731"/>
    <lineage>
        <taxon>Eukaryota</taxon>
        <taxon>Metazoa</taxon>
        <taxon>Cnidaria</taxon>
        <taxon>Anthozoa</taxon>
        <taxon>Hexacorallia</taxon>
        <taxon>Scleractinia</taxon>
        <taxon>Astrocoeniina</taxon>
        <taxon>Pocilloporidae</taxon>
        <taxon>Pocillopora</taxon>
    </lineage>
</organism>
<dbReference type="PANTHER" id="PTHR14499">
    <property type="entry name" value="POTASSIUM CHANNEL TETRAMERIZATION DOMAIN-CONTAINING"/>
    <property type="match status" value="1"/>
</dbReference>
<name>A0A3M6TDT7_POCDA</name>
<gene>
    <name evidence="2" type="ORF">pdam_00006123</name>
</gene>
<evidence type="ECO:0000259" key="1">
    <source>
        <dbReference type="PROSITE" id="PS51886"/>
    </source>
</evidence>
<dbReference type="InterPro" id="IPR006571">
    <property type="entry name" value="TLDc_dom"/>
</dbReference>
<dbReference type="InterPro" id="IPR000210">
    <property type="entry name" value="BTB/POZ_dom"/>
</dbReference>
<dbReference type="SMART" id="SM00225">
    <property type="entry name" value="BTB"/>
    <property type="match status" value="1"/>
</dbReference>
<dbReference type="InterPro" id="IPR003131">
    <property type="entry name" value="T1-type_BTB"/>
</dbReference>
<evidence type="ECO:0000313" key="3">
    <source>
        <dbReference type="Proteomes" id="UP000275408"/>
    </source>
</evidence>
<dbReference type="Proteomes" id="UP000275408">
    <property type="component" value="Unassembled WGS sequence"/>
</dbReference>
<evidence type="ECO:0000313" key="2">
    <source>
        <dbReference type="EMBL" id="RMX39550.1"/>
    </source>
</evidence>
<protein>
    <recommendedName>
        <fullName evidence="1">TLDc domain-containing protein</fullName>
    </recommendedName>
</protein>
<dbReference type="GO" id="GO:0051260">
    <property type="term" value="P:protein homooligomerization"/>
    <property type="evidence" value="ECO:0007669"/>
    <property type="project" value="InterPro"/>
</dbReference>
<accession>A0A3M6TDT7</accession>
<dbReference type="SUPFAM" id="SSF54695">
    <property type="entry name" value="POZ domain"/>
    <property type="match status" value="1"/>
</dbReference>
<dbReference type="SMART" id="SM00584">
    <property type="entry name" value="TLDc"/>
    <property type="match status" value="1"/>
</dbReference>
<dbReference type="InterPro" id="IPR011333">
    <property type="entry name" value="SKP1/BTB/POZ_sf"/>
</dbReference>
<comment type="caution">
    <text evidence="2">The sequence shown here is derived from an EMBL/GenBank/DDBJ whole genome shotgun (WGS) entry which is preliminary data.</text>
</comment>
<dbReference type="OMA" id="SWESACE"/>
<proteinExistence type="predicted"/>
<feature type="domain" description="TLDc" evidence="1">
    <location>
        <begin position="182"/>
        <end position="352"/>
    </location>
</feature>
<dbReference type="PROSITE" id="PS51886">
    <property type="entry name" value="TLDC"/>
    <property type="match status" value="1"/>
</dbReference>
<dbReference type="OrthoDB" id="25620at2759"/>
<dbReference type="Pfam" id="PF02214">
    <property type="entry name" value="BTB_2"/>
    <property type="match status" value="1"/>
</dbReference>
<dbReference type="PANTHER" id="PTHR14499:SF136">
    <property type="entry name" value="GH08630P"/>
    <property type="match status" value="1"/>
</dbReference>